<organism evidence="2 3">
    <name type="scientific">Actinoplanes siamensis</name>
    <dbReference type="NCBI Taxonomy" id="1223317"/>
    <lineage>
        <taxon>Bacteria</taxon>
        <taxon>Bacillati</taxon>
        <taxon>Actinomycetota</taxon>
        <taxon>Actinomycetes</taxon>
        <taxon>Micromonosporales</taxon>
        <taxon>Micromonosporaceae</taxon>
        <taxon>Actinoplanes</taxon>
    </lineage>
</organism>
<feature type="transmembrane region" description="Helical" evidence="1">
    <location>
        <begin position="15"/>
        <end position="37"/>
    </location>
</feature>
<keyword evidence="1" id="KW-0472">Membrane</keyword>
<dbReference type="PROSITE" id="PS51257">
    <property type="entry name" value="PROKAR_LIPOPROTEIN"/>
    <property type="match status" value="1"/>
</dbReference>
<feature type="transmembrane region" description="Helical" evidence="1">
    <location>
        <begin position="108"/>
        <end position="127"/>
    </location>
</feature>
<keyword evidence="1" id="KW-1133">Transmembrane helix</keyword>
<protein>
    <submittedName>
        <fullName evidence="2">Uncharacterized protein</fullName>
    </submittedName>
</protein>
<evidence type="ECO:0000313" key="2">
    <source>
        <dbReference type="EMBL" id="GIF08477.1"/>
    </source>
</evidence>
<dbReference type="Proteomes" id="UP000629619">
    <property type="component" value="Unassembled WGS sequence"/>
</dbReference>
<accession>A0A919NCU5</accession>
<gene>
    <name evidence="2" type="ORF">Asi03nite_60150</name>
</gene>
<sequence>MVTCDKMPPVRPGPLLLSAAVACAVVHVAGILFAYPLWRYAEVFTVGMLLLYAGVSGLPAPCWAVPASLAVLAVDAVRTMPADPGTAGYGWKVLQPDNGVDVPSGFEAGLTATGALLAAAALLLVAWGRGRWRPSATAAAALPAVLITGYAVVRVVDIALAVRVERERYAYSVDADSAVTSVSLAVLPALALGLTALMLAAALAGRGRRLASVGAALLAVVALPHLDSSIGAVQLPLYAGDRTALFSWHAIAPTLSMPHPVPALTAAVELAGVLLLVVGSISPRPRADAAPTPTAR</sequence>
<evidence type="ECO:0000313" key="3">
    <source>
        <dbReference type="Proteomes" id="UP000629619"/>
    </source>
</evidence>
<keyword evidence="3" id="KW-1185">Reference proteome</keyword>
<feature type="transmembrane region" description="Helical" evidence="1">
    <location>
        <begin position="139"/>
        <end position="162"/>
    </location>
</feature>
<evidence type="ECO:0000256" key="1">
    <source>
        <dbReference type="SAM" id="Phobius"/>
    </source>
</evidence>
<name>A0A919NCU5_9ACTN</name>
<dbReference type="EMBL" id="BOMW01000063">
    <property type="protein sequence ID" value="GIF08477.1"/>
    <property type="molecule type" value="Genomic_DNA"/>
</dbReference>
<dbReference type="AlphaFoldDB" id="A0A919NCU5"/>
<keyword evidence="1" id="KW-0812">Transmembrane</keyword>
<feature type="transmembrane region" description="Helical" evidence="1">
    <location>
        <begin position="259"/>
        <end position="278"/>
    </location>
</feature>
<reference evidence="2" key="1">
    <citation type="submission" date="2021-01" db="EMBL/GenBank/DDBJ databases">
        <title>Whole genome shotgun sequence of Actinoplanes siamensis NBRC 109076.</title>
        <authorList>
            <person name="Komaki H."/>
            <person name="Tamura T."/>
        </authorList>
    </citation>
    <scope>NUCLEOTIDE SEQUENCE</scope>
    <source>
        <strain evidence="2">NBRC 109076</strain>
    </source>
</reference>
<comment type="caution">
    <text evidence="2">The sequence shown here is derived from an EMBL/GenBank/DDBJ whole genome shotgun (WGS) entry which is preliminary data.</text>
</comment>
<feature type="transmembrane region" description="Helical" evidence="1">
    <location>
        <begin position="216"/>
        <end position="239"/>
    </location>
</feature>
<proteinExistence type="predicted"/>
<feature type="transmembrane region" description="Helical" evidence="1">
    <location>
        <begin position="49"/>
        <end position="74"/>
    </location>
</feature>
<feature type="transmembrane region" description="Helical" evidence="1">
    <location>
        <begin position="182"/>
        <end position="204"/>
    </location>
</feature>